<dbReference type="OrthoDB" id="39248at2759"/>
<evidence type="ECO:0000256" key="3">
    <source>
        <dbReference type="ARBA" id="ARBA00022679"/>
    </source>
</evidence>
<feature type="region of interest" description="Disordered" evidence="9">
    <location>
        <begin position="894"/>
        <end position="916"/>
    </location>
</feature>
<keyword evidence="4" id="KW-0547">Nucleotide-binding</keyword>
<dbReference type="Proteomes" id="UP001153069">
    <property type="component" value="Unassembled WGS sequence"/>
</dbReference>
<dbReference type="AlphaFoldDB" id="A0A9N8DQS0"/>
<evidence type="ECO:0000256" key="8">
    <source>
        <dbReference type="ARBA" id="ARBA00048679"/>
    </source>
</evidence>
<feature type="compositionally biased region" description="Low complexity" evidence="9">
    <location>
        <begin position="36"/>
        <end position="52"/>
    </location>
</feature>
<keyword evidence="12" id="KW-1185">Reference proteome</keyword>
<feature type="compositionally biased region" description="Basic residues" evidence="9">
    <location>
        <begin position="90"/>
        <end position="100"/>
    </location>
</feature>
<dbReference type="InterPro" id="IPR008271">
    <property type="entry name" value="Ser/Thr_kinase_AS"/>
</dbReference>
<protein>
    <recommendedName>
        <fullName evidence="1">non-specific serine/threonine protein kinase</fullName>
        <ecNumber evidence="1">2.7.11.1</ecNumber>
    </recommendedName>
</protein>
<feature type="region of interest" description="Disordered" evidence="9">
    <location>
        <begin position="779"/>
        <end position="827"/>
    </location>
</feature>
<feature type="compositionally biased region" description="Polar residues" evidence="9">
    <location>
        <begin position="112"/>
        <end position="127"/>
    </location>
</feature>
<gene>
    <name evidence="11" type="ORF">SEMRO_285_G108150.1</name>
</gene>
<evidence type="ECO:0000256" key="7">
    <source>
        <dbReference type="ARBA" id="ARBA00047899"/>
    </source>
</evidence>
<evidence type="ECO:0000256" key="5">
    <source>
        <dbReference type="ARBA" id="ARBA00022777"/>
    </source>
</evidence>
<dbReference type="PANTHER" id="PTHR24343:SF507">
    <property type="entry name" value="CBL-INTERACTING SERINE_THREONINE-PROTEIN KINASE 24"/>
    <property type="match status" value="1"/>
</dbReference>
<dbReference type="GO" id="GO:0005524">
    <property type="term" value="F:ATP binding"/>
    <property type="evidence" value="ECO:0007669"/>
    <property type="project" value="UniProtKB-KW"/>
</dbReference>
<feature type="domain" description="Protein kinase" evidence="10">
    <location>
        <begin position="575"/>
        <end position="1028"/>
    </location>
</feature>
<feature type="compositionally biased region" description="Low complexity" evidence="9">
    <location>
        <begin position="15"/>
        <end position="24"/>
    </location>
</feature>
<name>A0A9N8DQS0_9STRA</name>
<evidence type="ECO:0000256" key="2">
    <source>
        <dbReference type="ARBA" id="ARBA00022527"/>
    </source>
</evidence>
<feature type="region of interest" description="Disordered" evidence="9">
    <location>
        <begin position="1"/>
        <end position="188"/>
    </location>
</feature>
<dbReference type="PROSITE" id="PS50011">
    <property type="entry name" value="PROTEIN_KINASE_DOM"/>
    <property type="match status" value="1"/>
</dbReference>
<dbReference type="InterPro" id="IPR011009">
    <property type="entry name" value="Kinase-like_dom_sf"/>
</dbReference>
<feature type="compositionally biased region" description="Low complexity" evidence="9">
    <location>
        <begin position="138"/>
        <end position="157"/>
    </location>
</feature>
<evidence type="ECO:0000256" key="9">
    <source>
        <dbReference type="SAM" id="MobiDB-lite"/>
    </source>
</evidence>
<dbReference type="SMART" id="SM00220">
    <property type="entry name" value="S_TKc"/>
    <property type="match status" value="1"/>
</dbReference>
<dbReference type="Pfam" id="PF00069">
    <property type="entry name" value="Pkinase"/>
    <property type="match status" value="2"/>
</dbReference>
<feature type="compositionally biased region" description="Basic and acidic residues" evidence="9">
    <location>
        <begin position="62"/>
        <end position="71"/>
    </location>
</feature>
<keyword evidence="2" id="KW-0723">Serine/threonine-protein kinase</keyword>
<keyword evidence="3" id="KW-0808">Transferase</keyword>
<evidence type="ECO:0000259" key="10">
    <source>
        <dbReference type="PROSITE" id="PS50011"/>
    </source>
</evidence>
<organism evidence="11 12">
    <name type="scientific">Seminavis robusta</name>
    <dbReference type="NCBI Taxonomy" id="568900"/>
    <lineage>
        <taxon>Eukaryota</taxon>
        <taxon>Sar</taxon>
        <taxon>Stramenopiles</taxon>
        <taxon>Ochrophyta</taxon>
        <taxon>Bacillariophyta</taxon>
        <taxon>Bacillariophyceae</taxon>
        <taxon>Bacillariophycidae</taxon>
        <taxon>Naviculales</taxon>
        <taxon>Naviculaceae</taxon>
        <taxon>Seminavis</taxon>
    </lineage>
</organism>
<dbReference type="InterPro" id="IPR000719">
    <property type="entry name" value="Prot_kinase_dom"/>
</dbReference>
<feature type="region of interest" description="Disordered" evidence="9">
    <location>
        <begin position="322"/>
        <end position="354"/>
    </location>
</feature>
<accession>A0A9N8DQS0</accession>
<reference evidence="11" key="1">
    <citation type="submission" date="2020-06" db="EMBL/GenBank/DDBJ databases">
        <authorList>
            <consortium name="Plant Systems Biology data submission"/>
        </authorList>
    </citation>
    <scope>NUCLEOTIDE SEQUENCE</scope>
    <source>
        <strain evidence="11">D6</strain>
    </source>
</reference>
<dbReference type="PROSITE" id="PS00108">
    <property type="entry name" value="PROTEIN_KINASE_ST"/>
    <property type="match status" value="1"/>
</dbReference>
<dbReference type="Gene3D" id="1.10.510.10">
    <property type="entry name" value="Transferase(Phosphotransferase) domain 1"/>
    <property type="match status" value="2"/>
</dbReference>
<sequence>MPARTASMGAPATGSSSRSSWKSRLIGGPGSSHRQSSAPTSTRNSSRNSSPAVRRFSGRSSTVDDEKKDEMELSVQTSKEPTLAASRQQRSQKKGMKGRLRQLLPKSDKNHSSPMNAKQRSSPTKQEQSADDEPRWYSSSPSHAAQQQQPFDEPVQQAGESTSGPKSPEKTPITSIGKPKSPKSPDRDSLFQWQDAMEEKEERDYIYKKQFMKERDGFCRRVDTYDGQVIGVDSVPTYELGNYLGGGVAGVVYEGHRLRPIEEYPVRIGFYDGAAGGHLSGDDTVAIVAPEEETSKRSTSGGGSTMPLSLFCAPAAMDLDISERGQGKRSMSSNGRSLKSDRTELTGPSTTAGSVTLRNEEDTAIEATSPTDQQVIMVDTIDAPSRSKHYAKAVAFNAEQQCLSTSGSYQPVNNTLMEETVAIKILNPVGFRIMNPEATKTAVVVRRGEDMEKDVKRGHRPMEERHVWWLVNPNSRNLRTLQRYSGDRNSEVRGPRVDRGSPEKGLRISLVAAFVDPANNALRELPLTRCIEIWGHIPFSASDNEFKDMMEAIDRVNAGLPAPHPDFFANIGRSIQRSATGGSSSTASLSMESKQAIANPLAMTAQRTGLYRAVSTNRKTVFCDSLNAYIALPAVPSKYLRWLRQRRAATKEIRNMMLIGRHRNVVHLFEVLEHIQDTKSTMFLILELVKGGELFDLISSNAARVVHSEKIPEGFDENETIMRKFFRELASGVSYCHSNGIAHRDLKPENLLVHNGPHGECTLKIADFGLSAAFGPHLQNQNDQDTVADSLPPPTLAGLSLHPDQNGDPNYNARRDAPAAETSSNGDFASPMKAMDSFFSQGASALSFFTCGGVEDVLCNGNTSTAYDEQPPSPLKRMTSVVGSPHYVAPEIISQTDDSRAVKNQPPGAAPAQSGYDGTKADVWSAGVILYAMLFRSLPFGEDLLRCPRFQSYRKWYDEARKKGGRRSSAVASLHPNITEADQKQFLGPHWFFPSSSSIESRDLIVAMLNPDPESRPNIQLVLQHPWLLKEA</sequence>
<comment type="catalytic activity">
    <reaction evidence="7">
        <text>L-threonyl-[protein] + ATP = O-phospho-L-threonyl-[protein] + ADP + H(+)</text>
        <dbReference type="Rhea" id="RHEA:46608"/>
        <dbReference type="Rhea" id="RHEA-COMP:11060"/>
        <dbReference type="Rhea" id="RHEA-COMP:11605"/>
        <dbReference type="ChEBI" id="CHEBI:15378"/>
        <dbReference type="ChEBI" id="CHEBI:30013"/>
        <dbReference type="ChEBI" id="CHEBI:30616"/>
        <dbReference type="ChEBI" id="CHEBI:61977"/>
        <dbReference type="ChEBI" id="CHEBI:456216"/>
        <dbReference type="EC" id="2.7.11.1"/>
    </reaction>
</comment>
<keyword evidence="6" id="KW-0067">ATP-binding</keyword>
<dbReference type="GO" id="GO:0004674">
    <property type="term" value="F:protein serine/threonine kinase activity"/>
    <property type="evidence" value="ECO:0007669"/>
    <property type="project" value="UniProtKB-KW"/>
</dbReference>
<proteinExistence type="predicted"/>
<comment type="caution">
    <text evidence="11">The sequence shown here is derived from an EMBL/GenBank/DDBJ whole genome shotgun (WGS) entry which is preliminary data.</text>
</comment>
<dbReference type="EC" id="2.7.11.1" evidence="1"/>
<evidence type="ECO:0000256" key="6">
    <source>
        <dbReference type="ARBA" id="ARBA00022840"/>
    </source>
</evidence>
<evidence type="ECO:0000313" key="12">
    <source>
        <dbReference type="Proteomes" id="UP001153069"/>
    </source>
</evidence>
<dbReference type="SUPFAM" id="SSF56112">
    <property type="entry name" value="Protein kinase-like (PK-like)"/>
    <property type="match status" value="1"/>
</dbReference>
<evidence type="ECO:0000313" key="11">
    <source>
        <dbReference type="EMBL" id="CAB9506934.1"/>
    </source>
</evidence>
<keyword evidence="5 11" id="KW-0418">Kinase</keyword>
<evidence type="ECO:0000256" key="4">
    <source>
        <dbReference type="ARBA" id="ARBA00022741"/>
    </source>
</evidence>
<evidence type="ECO:0000256" key="1">
    <source>
        <dbReference type="ARBA" id="ARBA00012513"/>
    </source>
</evidence>
<comment type="catalytic activity">
    <reaction evidence="8">
        <text>L-seryl-[protein] + ATP = O-phospho-L-seryl-[protein] + ADP + H(+)</text>
        <dbReference type="Rhea" id="RHEA:17989"/>
        <dbReference type="Rhea" id="RHEA-COMP:9863"/>
        <dbReference type="Rhea" id="RHEA-COMP:11604"/>
        <dbReference type="ChEBI" id="CHEBI:15378"/>
        <dbReference type="ChEBI" id="CHEBI:29999"/>
        <dbReference type="ChEBI" id="CHEBI:30616"/>
        <dbReference type="ChEBI" id="CHEBI:83421"/>
        <dbReference type="ChEBI" id="CHEBI:456216"/>
        <dbReference type="EC" id="2.7.11.1"/>
    </reaction>
</comment>
<dbReference type="EMBL" id="CAICTM010000284">
    <property type="protein sequence ID" value="CAB9506934.1"/>
    <property type="molecule type" value="Genomic_DNA"/>
</dbReference>
<dbReference type="PANTHER" id="PTHR24343">
    <property type="entry name" value="SERINE/THREONINE KINASE"/>
    <property type="match status" value="1"/>
</dbReference>
<feature type="compositionally biased region" description="Polar residues" evidence="9">
    <location>
        <begin position="74"/>
        <end position="89"/>
    </location>
</feature>